<dbReference type="PROSITE" id="PS50217">
    <property type="entry name" value="BZIP"/>
    <property type="match status" value="1"/>
</dbReference>
<dbReference type="AlphaFoldDB" id="A0A8H3G0D6"/>
<dbReference type="FunFam" id="1.20.5.170:FF:000053">
    <property type="entry name" value="BZIP transcription factor AtfA"/>
    <property type="match status" value="1"/>
</dbReference>
<protein>
    <recommendedName>
        <fullName evidence="7">BZIP domain-containing protein</fullName>
    </recommendedName>
</protein>
<feature type="compositionally biased region" description="Acidic residues" evidence="6">
    <location>
        <begin position="383"/>
        <end position="393"/>
    </location>
</feature>
<accession>A0A8H3G0D6</accession>
<feature type="compositionally biased region" description="Basic and acidic residues" evidence="6">
    <location>
        <begin position="329"/>
        <end position="339"/>
    </location>
</feature>
<dbReference type="InterPro" id="IPR021755">
    <property type="entry name" value="TF_Aft1_HRA"/>
</dbReference>
<dbReference type="Pfam" id="PF11786">
    <property type="entry name" value="Aft1_HRA"/>
    <property type="match status" value="1"/>
</dbReference>
<dbReference type="Pfam" id="PF00170">
    <property type="entry name" value="bZIP_1"/>
    <property type="match status" value="1"/>
</dbReference>
<dbReference type="Pfam" id="PF11785">
    <property type="entry name" value="Aft1_OSA"/>
    <property type="match status" value="1"/>
</dbReference>
<dbReference type="SUPFAM" id="SSF57959">
    <property type="entry name" value="Leucine zipper domain"/>
    <property type="match status" value="1"/>
</dbReference>
<dbReference type="Pfam" id="PF11787">
    <property type="entry name" value="Aft1_HRR"/>
    <property type="match status" value="1"/>
</dbReference>
<evidence type="ECO:0000313" key="9">
    <source>
        <dbReference type="Proteomes" id="UP000664169"/>
    </source>
</evidence>
<dbReference type="GO" id="GO:0005634">
    <property type="term" value="C:nucleus"/>
    <property type="evidence" value="ECO:0007669"/>
    <property type="project" value="UniProtKB-SubCell"/>
</dbReference>
<feature type="domain" description="BZIP" evidence="7">
    <location>
        <begin position="405"/>
        <end position="468"/>
    </location>
</feature>
<dbReference type="OrthoDB" id="295274at2759"/>
<name>A0A8H3G0D6_9LECA</name>
<keyword evidence="3" id="KW-0238">DNA-binding</keyword>
<evidence type="ECO:0000256" key="6">
    <source>
        <dbReference type="SAM" id="MobiDB-lite"/>
    </source>
</evidence>
<reference evidence="8" key="1">
    <citation type="submission" date="2021-03" db="EMBL/GenBank/DDBJ databases">
        <authorList>
            <person name="Tagirdzhanova G."/>
        </authorList>
    </citation>
    <scope>NUCLEOTIDE SEQUENCE</scope>
</reference>
<dbReference type="Proteomes" id="UP000664169">
    <property type="component" value="Unassembled WGS sequence"/>
</dbReference>
<dbReference type="Gene3D" id="1.20.5.170">
    <property type="match status" value="1"/>
</dbReference>
<gene>
    <name evidence="8" type="ORF">GOMPHAMPRED_006540</name>
</gene>
<dbReference type="GO" id="GO:0003677">
    <property type="term" value="F:DNA binding"/>
    <property type="evidence" value="ECO:0007669"/>
    <property type="project" value="UniProtKB-KW"/>
</dbReference>
<dbReference type="InterPro" id="IPR004827">
    <property type="entry name" value="bZIP"/>
</dbReference>
<feature type="compositionally biased region" description="Polar residues" evidence="6">
    <location>
        <begin position="125"/>
        <end position="145"/>
    </location>
</feature>
<feature type="region of interest" description="Disordered" evidence="6">
    <location>
        <begin position="202"/>
        <end position="225"/>
    </location>
</feature>
<evidence type="ECO:0000256" key="1">
    <source>
        <dbReference type="ARBA" id="ARBA00004123"/>
    </source>
</evidence>
<sequence>MPAAVASRNSPHTPGGSTGAGTIHSTALPMDSKRIKQEDKPKSQPSIVVRETRATVASKNGSLSPQQTSATIDNSETSKKQTKGSTSSDASDSNIVAAPLAPPPRPAANDNNPDYFAPSHKSHLSSEPNPFEQSFGNPTPETPSKSLLPPVASLTSPALGTGNASLTGGFGWGGSLRSGPLSPAMLSGPTGDYFDSIRSYPTPNESSLRTGLTPGGGGSMFPAPSPGTQALFNSFTSGGATPSALEFQRAAVTAGGGQGKPETTITSAPAMRASTVAMNASNIPHPDNEAANGLFMLAQASAPQTSIPYNNGVHHSRDNGSISAASNPIHEDASDDNKAGTRKSKRASAGKNSRRKTDDTPVKPATKRGKTNNGVAVEKSPDMDDMDSDDMEIDQPKDGRKMTDEEKRKNFLERNRVAALKCRQRKKQWLQNLQNKVEMYSSENDALTAQVGTLKDEIINLRNILNAHKDCPITQQQAQNGAYMHNVEYGNPHYTNAPYGMAIQAQPAMGLSGPRRSS</sequence>
<proteinExistence type="predicted"/>
<evidence type="ECO:0000256" key="3">
    <source>
        <dbReference type="ARBA" id="ARBA00023125"/>
    </source>
</evidence>
<dbReference type="InterPro" id="IPR021756">
    <property type="entry name" value="TF_Aft1_HRR"/>
</dbReference>
<dbReference type="InterPro" id="IPR051027">
    <property type="entry name" value="bZIP_transcription_factors"/>
</dbReference>
<dbReference type="InterPro" id="IPR046347">
    <property type="entry name" value="bZIP_sf"/>
</dbReference>
<feature type="compositionally biased region" description="Polar residues" evidence="6">
    <location>
        <begin position="55"/>
        <end position="74"/>
    </location>
</feature>
<keyword evidence="5" id="KW-0539">Nucleus</keyword>
<evidence type="ECO:0000256" key="2">
    <source>
        <dbReference type="ARBA" id="ARBA00023015"/>
    </source>
</evidence>
<keyword evidence="9" id="KW-1185">Reference proteome</keyword>
<feature type="compositionally biased region" description="Basic and acidic residues" evidence="6">
    <location>
        <begin position="394"/>
        <end position="407"/>
    </location>
</feature>
<feature type="region of interest" description="Disordered" evidence="6">
    <location>
        <begin position="306"/>
        <end position="407"/>
    </location>
</feature>
<keyword evidence="4" id="KW-0804">Transcription</keyword>
<dbReference type="InterPro" id="IPR020956">
    <property type="entry name" value="TF_Aft1_OSM"/>
</dbReference>
<dbReference type="EMBL" id="CAJPDQ010000043">
    <property type="protein sequence ID" value="CAF9932282.1"/>
    <property type="molecule type" value="Genomic_DNA"/>
</dbReference>
<feature type="compositionally biased region" description="Basic and acidic residues" evidence="6">
    <location>
        <begin position="31"/>
        <end position="42"/>
    </location>
</feature>
<evidence type="ECO:0000256" key="5">
    <source>
        <dbReference type="ARBA" id="ARBA00023242"/>
    </source>
</evidence>
<evidence type="ECO:0000256" key="4">
    <source>
        <dbReference type="ARBA" id="ARBA00023163"/>
    </source>
</evidence>
<keyword evidence="2" id="KW-0805">Transcription regulation</keyword>
<dbReference type="SMART" id="SM00338">
    <property type="entry name" value="BRLZ"/>
    <property type="match status" value="1"/>
</dbReference>
<dbReference type="GO" id="GO:0003700">
    <property type="term" value="F:DNA-binding transcription factor activity"/>
    <property type="evidence" value="ECO:0007669"/>
    <property type="project" value="InterPro"/>
</dbReference>
<organism evidence="8 9">
    <name type="scientific">Gomphillus americanus</name>
    <dbReference type="NCBI Taxonomy" id="1940652"/>
    <lineage>
        <taxon>Eukaryota</taxon>
        <taxon>Fungi</taxon>
        <taxon>Dikarya</taxon>
        <taxon>Ascomycota</taxon>
        <taxon>Pezizomycotina</taxon>
        <taxon>Lecanoromycetes</taxon>
        <taxon>OSLEUM clade</taxon>
        <taxon>Ostropomycetidae</taxon>
        <taxon>Ostropales</taxon>
        <taxon>Graphidaceae</taxon>
        <taxon>Gomphilloideae</taxon>
        <taxon>Gomphillus</taxon>
    </lineage>
</organism>
<evidence type="ECO:0000313" key="8">
    <source>
        <dbReference type="EMBL" id="CAF9932282.1"/>
    </source>
</evidence>
<comment type="caution">
    <text evidence="8">The sequence shown here is derived from an EMBL/GenBank/DDBJ whole genome shotgun (WGS) entry which is preliminary data.</text>
</comment>
<comment type="subcellular location">
    <subcellularLocation>
        <location evidence="1">Nucleus</location>
    </subcellularLocation>
</comment>
<evidence type="ECO:0000259" key="7">
    <source>
        <dbReference type="PROSITE" id="PS50217"/>
    </source>
</evidence>
<dbReference type="CDD" id="cd14687">
    <property type="entry name" value="bZIP_ATF2"/>
    <property type="match status" value="1"/>
</dbReference>
<feature type="region of interest" description="Disordered" evidence="6">
    <location>
        <begin position="1"/>
        <end position="154"/>
    </location>
</feature>
<feature type="compositionally biased region" description="Basic residues" evidence="6">
    <location>
        <begin position="340"/>
        <end position="354"/>
    </location>
</feature>
<dbReference type="PANTHER" id="PTHR19304">
    <property type="entry name" value="CYCLIC-AMP RESPONSE ELEMENT BINDING PROTEIN"/>
    <property type="match status" value="1"/>
</dbReference>